<name>A0AA47I7N4_9CLOT</name>
<dbReference type="Proteomes" id="UP001164733">
    <property type="component" value="Chromosome"/>
</dbReference>
<protein>
    <submittedName>
        <fullName evidence="1">Uncharacterized protein</fullName>
    </submittedName>
</protein>
<gene>
    <name evidence="1" type="ORF">LL038_05980</name>
</gene>
<evidence type="ECO:0000313" key="2">
    <source>
        <dbReference type="Proteomes" id="UP001164733"/>
    </source>
</evidence>
<dbReference type="EMBL" id="CP086239">
    <property type="protein sequence ID" value="WAG61793.1"/>
    <property type="molecule type" value="Genomic_DNA"/>
</dbReference>
<dbReference type="RefSeq" id="WP_216121391.1">
    <property type="nucleotide sequence ID" value="NZ_CP086239.1"/>
</dbReference>
<dbReference type="AlphaFoldDB" id="A0AA47I7N4"/>
<evidence type="ECO:0000313" key="1">
    <source>
        <dbReference type="EMBL" id="WAG61793.1"/>
    </source>
</evidence>
<sequence length="683" mass="80180">MSDEYQSDILKNLILNSSEGQNIELQNTNISIIYFGNPMFFILPNNDSDKGILVEVKHNVLSQFIGEEKFNMLLEKLNEKENSIIVSEKPFFNGITISGNVTEVTDPFNIEKYVRVISAKRIISCMKNHWKRGHILFKGENKSYLHVNEGLRGRLARGLKPYVHTNIFRYLTQEINTQFNGEKEKFFEIIECEKCKEIEIYHVFEIANRLCDRRYCRKCSESSKYNNLMEVPFSDTFLIDIFTEFSTFFEKYMHQGKVPPDCMIDKLLRYSKLDHQLEIGVVYDDLRNEYKKRFQKLNYDIMVQLEKVVKQAEKNKLKFEEFLKYDEKFTTLESSQTTTDIALVFNSIYKKAKVKIQEFYYPNPITTVKSDEFIDMTKIDDVDFNSIINLYKDTFDLIGDHWFLANLAKVVKNAPIIEDCITADLYGSNLLNKTLKLTKQTDLHDIIEDIYNVKIRNAIAHPGRVVDKANNEIKIYDKGCLIDTIKITEFLKNVEKLINFHVELTYVKYRLAMKKDTNFLMTGGILSFQPEFYTKPNENEKPHLVINQLANFKSFRDSNKDFWSKNIDVEIIGEKEGISFSVKRNKSNFFETLEVRETSWGASNHIKEWVKMALKEKEIIVTHRYCYIPIDIKSGEENLQWIPIKIPIYPLKNEQEVFIKSMNECGKIAITSDIEKKFEKFIS</sequence>
<accession>A0AA47I7N4</accession>
<reference evidence="1" key="1">
    <citation type="submission" date="2021-11" db="EMBL/GenBank/DDBJ databases">
        <title>Clostridia strains as spoilage organisms.</title>
        <authorList>
            <person name="Wambui J."/>
            <person name="Stevens M.J.A."/>
            <person name="Stephan R."/>
        </authorList>
    </citation>
    <scope>NUCLEOTIDE SEQUENCE</scope>
    <source>
        <strain evidence="1">CF009</strain>
    </source>
</reference>
<organism evidence="1 2">
    <name type="scientific">Clostridium estertheticum</name>
    <dbReference type="NCBI Taxonomy" id="238834"/>
    <lineage>
        <taxon>Bacteria</taxon>
        <taxon>Bacillati</taxon>
        <taxon>Bacillota</taxon>
        <taxon>Clostridia</taxon>
        <taxon>Eubacteriales</taxon>
        <taxon>Clostridiaceae</taxon>
        <taxon>Clostridium</taxon>
    </lineage>
</organism>
<proteinExistence type="predicted"/>